<dbReference type="RefSeq" id="WP_103286541.1">
    <property type="nucleotide sequence ID" value="NZ_LT981265.1"/>
</dbReference>
<dbReference type="GeneID" id="41595708"/>
<feature type="domain" description="VOC" evidence="1">
    <location>
        <begin position="4"/>
        <end position="123"/>
    </location>
</feature>
<dbReference type="InterPro" id="IPR037523">
    <property type="entry name" value="VOC_core"/>
</dbReference>
<dbReference type="Gene3D" id="3.10.180.10">
    <property type="entry name" value="2,3-Dihydroxybiphenyl 1,2-Dioxygenase, domain 1"/>
    <property type="match status" value="1"/>
</dbReference>
<dbReference type="Pfam" id="PF00903">
    <property type="entry name" value="Glyoxalase"/>
    <property type="match status" value="1"/>
</dbReference>
<organism evidence="2 3">
    <name type="scientific">Candidatus Nitrosocaldus cavascurensis</name>
    <dbReference type="NCBI Taxonomy" id="2058097"/>
    <lineage>
        <taxon>Archaea</taxon>
        <taxon>Nitrososphaerota</taxon>
        <taxon>Nitrososphaeria</taxon>
        <taxon>Candidatus Nitrosocaldales</taxon>
        <taxon>Candidatus Nitrosocaldaceae</taxon>
        <taxon>Candidatus Nitrosocaldus</taxon>
    </lineage>
</organism>
<dbReference type="InterPro" id="IPR029068">
    <property type="entry name" value="Glyas_Bleomycin-R_OHBP_Dase"/>
</dbReference>
<dbReference type="KEGG" id="ncv:NCAV_1725"/>
<dbReference type="InterPro" id="IPR004360">
    <property type="entry name" value="Glyas_Fos-R_dOase_dom"/>
</dbReference>
<name>A0A2K5ATB1_9ARCH</name>
<gene>
    <name evidence="2" type="ORF">NCAV_1725</name>
</gene>
<dbReference type="PANTHER" id="PTHR36503:SF3">
    <property type="entry name" value="BLR0126 PROTEIN"/>
    <property type="match status" value="1"/>
</dbReference>
<sequence length="140" mass="15439">MFRRLDAVILFTSDLKRAVEFYRDDLGLPLQNATNDTVEFFSSGTKIIIKSVDGKTGAGAEQVKGKAARSGILLGFTIQNIDELCELLKKKGVRFLKEPREEAFGKHAIILDPDEHMISLAQIKGAVQEEFDLLGAIGTE</sequence>
<evidence type="ECO:0000259" key="1">
    <source>
        <dbReference type="PROSITE" id="PS51819"/>
    </source>
</evidence>
<keyword evidence="3" id="KW-1185">Reference proteome</keyword>
<dbReference type="EMBL" id="LT981265">
    <property type="protein sequence ID" value="SPC34888.1"/>
    <property type="molecule type" value="Genomic_DNA"/>
</dbReference>
<dbReference type="Proteomes" id="UP000236248">
    <property type="component" value="Chromosome NCAV"/>
</dbReference>
<proteinExistence type="predicted"/>
<evidence type="ECO:0000313" key="2">
    <source>
        <dbReference type="EMBL" id="SPC34888.1"/>
    </source>
</evidence>
<dbReference type="SUPFAM" id="SSF54593">
    <property type="entry name" value="Glyoxalase/Bleomycin resistance protein/Dihydroxybiphenyl dioxygenase"/>
    <property type="match status" value="1"/>
</dbReference>
<dbReference type="AlphaFoldDB" id="A0A2K5ATB1"/>
<accession>A0A2K5ATB1</accession>
<protein>
    <recommendedName>
        <fullName evidence="1">VOC domain-containing protein</fullName>
    </recommendedName>
</protein>
<evidence type="ECO:0000313" key="3">
    <source>
        <dbReference type="Proteomes" id="UP000236248"/>
    </source>
</evidence>
<dbReference type="PROSITE" id="PS51819">
    <property type="entry name" value="VOC"/>
    <property type="match status" value="1"/>
</dbReference>
<dbReference type="PANTHER" id="PTHR36503">
    <property type="entry name" value="BLR2520 PROTEIN"/>
    <property type="match status" value="1"/>
</dbReference>
<reference evidence="3" key="1">
    <citation type="submission" date="2018-01" db="EMBL/GenBank/DDBJ databases">
        <authorList>
            <person name="Kerou L M."/>
        </authorList>
    </citation>
    <scope>NUCLEOTIDE SEQUENCE [LARGE SCALE GENOMIC DNA]</scope>
    <source>
        <strain evidence="3">SCU2</strain>
    </source>
</reference>